<dbReference type="AlphaFoldDB" id="A0AAE0NQG6"/>
<dbReference type="Proteomes" id="UP001285441">
    <property type="component" value="Unassembled WGS sequence"/>
</dbReference>
<organism evidence="2 3">
    <name type="scientific">Podospora didyma</name>
    <dbReference type="NCBI Taxonomy" id="330526"/>
    <lineage>
        <taxon>Eukaryota</taxon>
        <taxon>Fungi</taxon>
        <taxon>Dikarya</taxon>
        <taxon>Ascomycota</taxon>
        <taxon>Pezizomycotina</taxon>
        <taxon>Sordariomycetes</taxon>
        <taxon>Sordariomycetidae</taxon>
        <taxon>Sordariales</taxon>
        <taxon>Podosporaceae</taxon>
        <taxon>Podospora</taxon>
    </lineage>
</organism>
<protein>
    <submittedName>
        <fullName evidence="2">Uncharacterized protein</fullName>
    </submittedName>
</protein>
<name>A0AAE0NQG6_9PEZI</name>
<sequence>MSPLPNSKQRILLAEAATILEALGQHNLAENISDLALSPTPLPGSAKMQLPSYEDGISVDTSWILETEVGGDSQAADSIGGGVTNVNTLSSWELIHAPPARAPENQLLQSTNYVATPVPTYIPQQQHSFSDISNAPSSNQTIYTADTPWRDSDRSSKAASKTHTERSESRGRSCYPKAPDSWTSSPGSNQSDSQSQGMHALPSASHKMLS</sequence>
<evidence type="ECO:0000256" key="1">
    <source>
        <dbReference type="SAM" id="MobiDB-lite"/>
    </source>
</evidence>
<feature type="region of interest" description="Disordered" evidence="1">
    <location>
        <begin position="128"/>
        <end position="210"/>
    </location>
</feature>
<feature type="compositionally biased region" description="Polar residues" evidence="1">
    <location>
        <begin position="128"/>
        <end position="144"/>
    </location>
</feature>
<keyword evidence="3" id="KW-1185">Reference proteome</keyword>
<comment type="caution">
    <text evidence="2">The sequence shown here is derived from an EMBL/GenBank/DDBJ whole genome shotgun (WGS) entry which is preliminary data.</text>
</comment>
<reference evidence="2" key="2">
    <citation type="submission" date="2023-06" db="EMBL/GenBank/DDBJ databases">
        <authorList>
            <consortium name="Lawrence Berkeley National Laboratory"/>
            <person name="Haridas S."/>
            <person name="Hensen N."/>
            <person name="Bonometti L."/>
            <person name="Westerberg I."/>
            <person name="Brannstrom I.O."/>
            <person name="Guillou S."/>
            <person name="Cros-Aarteil S."/>
            <person name="Calhoun S."/>
            <person name="Kuo A."/>
            <person name="Mondo S."/>
            <person name="Pangilinan J."/>
            <person name="Riley R."/>
            <person name="LaButti K."/>
            <person name="Andreopoulos B."/>
            <person name="Lipzen A."/>
            <person name="Chen C."/>
            <person name="Yanf M."/>
            <person name="Daum C."/>
            <person name="Ng V."/>
            <person name="Clum A."/>
            <person name="Steindorff A."/>
            <person name="Ohm R."/>
            <person name="Martin F."/>
            <person name="Silar P."/>
            <person name="Natvig D."/>
            <person name="Lalanne C."/>
            <person name="Gautier V."/>
            <person name="Ament-velasquez S.L."/>
            <person name="Kruys A."/>
            <person name="Hutchinson M.I."/>
            <person name="Powell A.J."/>
            <person name="Barry K."/>
            <person name="Miller A.N."/>
            <person name="Grigoriev I.V."/>
            <person name="Debuchy R."/>
            <person name="Gladieux P."/>
            <person name="Thoren M.H."/>
            <person name="Johannesson H."/>
        </authorList>
    </citation>
    <scope>NUCLEOTIDE SEQUENCE</scope>
    <source>
        <strain evidence="2">CBS 232.78</strain>
    </source>
</reference>
<accession>A0AAE0NQG6</accession>
<reference evidence="2" key="1">
    <citation type="journal article" date="2023" name="Mol. Phylogenet. Evol.">
        <title>Genome-scale phylogeny and comparative genomics of the fungal order Sordariales.</title>
        <authorList>
            <person name="Hensen N."/>
            <person name="Bonometti L."/>
            <person name="Westerberg I."/>
            <person name="Brannstrom I.O."/>
            <person name="Guillou S."/>
            <person name="Cros-Aarteil S."/>
            <person name="Calhoun S."/>
            <person name="Haridas S."/>
            <person name="Kuo A."/>
            <person name="Mondo S."/>
            <person name="Pangilinan J."/>
            <person name="Riley R."/>
            <person name="LaButti K."/>
            <person name="Andreopoulos B."/>
            <person name="Lipzen A."/>
            <person name="Chen C."/>
            <person name="Yan M."/>
            <person name="Daum C."/>
            <person name="Ng V."/>
            <person name="Clum A."/>
            <person name="Steindorff A."/>
            <person name="Ohm R.A."/>
            <person name="Martin F."/>
            <person name="Silar P."/>
            <person name="Natvig D.O."/>
            <person name="Lalanne C."/>
            <person name="Gautier V."/>
            <person name="Ament-Velasquez S.L."/>
            <person name="Kruys A."/>
            <person name="Hutchinson M.I."/>
            <person name="Powell A.J."/>
            <person name="Barry K."/>
            <person name="Miller A.N."/>
            <person name="Grigoriev I.V."/>
            <person name="Debuchy R."/>
            <person name="Gladieux P."/>
            <person name="Hiltunen Thoren M."/>
            <person name="Johannesson H."/>
        </authorList>
    </citation>
    <scope>NUCLEOTIDE SEQUENCE</scope>
    <source>
        <strain evidence="2">CBS 232.78</strain>
    </source>
</reference>
<gene>
    <name evidence="2" type="ORF">B0H63DRAFT_185191</name>
</gene>
<evidence type="ECO:0000313" key="2">
    <source>
        <dbReference type="EMBL" id="KAK3385605.1"/>
    </source>
</evidence>
<feature type="compositionally biased region" description="Basic and acidic residues" evidence="1">
    <location>
        <begin position="148"/>
        <end position="171"/>
    </location>
</feature>
<dbReference type="EMBL" id="JAULSW010000004">
    <property type="protein sequence ID" value="KAK3385605.1"/>
    <property type="molecule type" value="Genomic_DNA"/>
</dbReference>
<feature type="compositionally biased region" description="Low complexity" evidence="1">
    <location>
        <begin position="184"/>
        <end position="196"/>
    </location>
</feature>
<proteinExistence type="predicted"/>
<evidence type="ECO:0000313" key="3">
    <source>
        <dbReference type="Proteomes" id="UP001285441"/>
    </source>
</evidence>